<dbReference type="GO" id="GO:0009306">
    <property type="term" value="P:protein secretion"/>
    <property type="evidence" value="ECO:0007669"/>
    <property type="project" value="InterPro"/>
</dbReference>
<reference evidence="3" key="1">
    <citation type="submission" date="2019-08" db="EMBL/GenBank/DDBJ databases">
        <authorList>
            <person name="Kucharzyk K."/>
            <person name="Murdoch R.W."/>
            <person name="Higgins S."/>
            <person name="Loffler F."/>
        </authorList>
    </citation>
    <scope>NUCLEOTIDE SEQUENCE</scope>
</reference>
<dbReference type="InterPro" id="IPR004846">
    <property type="entry name" value="T2SS/T3SS_dom"/>
</dbReference>
<dbReference type="InterPro" id="IPR004845">
    <property type="entry name" value="T2SS_GspD_CS"/>
</dbReference>
<proteinExistence type="predicted"/>
<dbReference type="AlphaFoldDB" id="A0A645G888"/>
<evidence type="ECO:0000259" key="2">
    <source>
        <dbReference type="Pfam" id="PF00263"/>
    </source>
</evidence>
<organism evidence="3">
    <name type="scientific">bioreactor metagenome</name>
    <dbReference type="NCBI Taxonomy" id="1076179"/>
    <lineage>
        <taxon>unclassified sequences</taxon>
        <taxon>metagenomes</taxon>
        <taxon>ecological metagenomes</taxon>
    </lineage>
</organism>
<dbReference type="PANTHER" id="PTHR30332">
    <property type="entry name" value="PROBABLE GENERAL SECRETION PATHWAY PROTEIN D"/>
    <property type="match status" value="1"/>
</dbReference>
<dbReference type="GO" id="GO:0015627">
    <property type="term" value="C:type II protein secretion system complex"/>
    <property type="evidence" value="ECO:0007669"/>
    <property type="project" value="TreeGrafter"/>
</dbReference>
<protein>
    <recommendedName>
        <fullName evidence="2">Type II/III secretion system secretin-like domain-containing protein</fullName>
    </recommendedName>
</protein>
<feature type="region of interest" description="Disordered" evidence="1">
    <location>
        <begin position="85"/>
        <end position="110"/>
    </location>
</feature>
<sequence length="110" mass="11855">MEIPPLKSSSAESSIALSSGQTMAIGGLISSQASKDIYKVPLLGNLPVIGNLFKSTSFTRNETELVILVTPTIVDPAEYIPQATQEMKDFTRENPWGGTKDGREDQGADR</sequence>
<evidence type="ECO:0000256" key="1">
    <source>
        <dbReference type="SAM" id="MobiDB-lite"/>
    </source>
</evidence>
<dbReference type="Pfam" id="PF00263">
    <property type="entry name" value="Secretin"/>
    <property type="match status" value="1"/>
</dbReference>
<evidence type="ECO:0000313" key="3">
    <source>
        <dbReference type="EMBL" id="MPN22845.1"/>
    </source>
</evidence>
<feature type="compositionally biased region" description="Basic and acidic residues" evidence="1">
    <location>
        <begin position="100"/>
        <end position="110"/>
    </location>
</feature>
<dbReference type="PROSITE" id="PS00875">
    <property type="entry name" value="T2SP_D"/>
    <property type="match status" value="1"/>
</dbReference>
<dbReference type="InterPro" id="IPR050810">
    <property type="entry name" value="Bact_Secretion_Sys_Channel"/>
</dbReference>
<name>A0A645G888_9ZZZZ</name>
<comment type="caution">
    <text evidence="3">The sequence shown here is derived from an EMBL/GenBank/DDBJ whole genome shotgun (WGS) entry which is preliminary data.</text>
</comment>
<accession>A0A645G888</accession>
<feature type="domain" description="Type II/III secretion system secretin-like" evidence="2">
    <location>
        <begin position="3"/>
        <end position="75"/>
    </location>
</feature>
<dbReference type="EMBL" id="VSSQ01071178">
    <property type="protein sequence ID" value="MPN22845.1"/>
    <property type="molecule type" value="Genomic_DNA"/>
</dbReference>
<gene>
    <name evidence="3" type="ORF">SDC9_170230</name>
</gene>
<dbReference type="PANTHER" id="PTHR30332:SF17">
    <property type="entry name" value="TYPE IV PILIATION SYSTEM PROTEIN DR_0774-RELATED"/>
    <property type="match status" value="1"/>
</dbReference>